<dbReference type="EMBL" id="VSSQ01000029">
    <property type="protein sequence ID" value="MPL65664.1"/>
    <property type="molecule type" value="Genomic_DNA"/>
</dbReference>
<sequence>MILISACLLGLNTKYDGKSNAHEIIMRYSSHGRFIPVCPEQLGGLPTPRPPAEIIAGTGDDVLQSKAKVIADNGHDLTQQFKAGTEQLLKILDSFPITAAIFKERSPSCGVYQIYDGTFSHITRFGQGVATAVLRKAGVMMIADDEVTEEKILQLLAADNFT</sequence>
<protein>
    <submittedName>
        <fullName evidence="1">Uncharacterized protein</fullName>
    </submittedName>
</protein>
<dbReference type="AlphaFoldDB" id="A0A644TFQ1"/>
<name>A0A644TFQ1_9ZZZZ</name>
<comment type="caution">
    <text evidence="1">The sequence shown here is derived from an EMBL/GenBank/DDBJ whole genome shotgun (WGS) entry which is preliminary data.</text>
</comment>
<gene>
    <name evidence="1" type="ORF">SDC9_11328</name>
</gene>
<dbReference type="InterPro" id="IPR007553">
    <property type="entry name" value="2-thiour_desulf"/>
</dbReference>
<dbReference type="PANTHER" id="PTHR30087">
    <property type="entry name" value="INNER MEMBRANE PROTEIN"/>
    <property type="match status" value="1"/>
</dbReference>
<organism evidence="1">
    <name type="scientific">bioreactor metagenome</name>
    <dbReference type="NCBI Taxonomy" id="1076179"/>
    <lineage>
        <taxon>unclassified sequences</taxon>
        <taxon>metagenomes</taxon>
        <taxon>ecological metagenomes</taxon>
    </lineage>
</organism>
<proteinExistence type="predicted"/>
<evidence type="ECO:0000313" key="1">
    <source>
        <dbReference type="EMBL" id="MPL65664.1"/>
    </source>
</evidence>
<reference evidence="1" key="1">
    <citation type="submission" date="2019-08" db="EMBL/GenBank/DDBJ databases">
        <authorList>
            <person name="Kucharzyk K."/>
            <person name="Murdoch R.W."/>
            <person name="Higgins S."/>
            <person name="Loffler F."/>
        </authorList>
    </citation>
    <scope>NUCLEOTIDE SEQUENCE</scope>
</reference>
<dbReference type="Pfam" id="PF04463">
    <property type="entry name" value="2-thiour_desulf"/>
    <property type="match status" value="1"/>
</dbReference>
<accession>A0A644TFQ1</accession>
<dbReference type="PANTHER" id="PTHR30087:SF1">
    <property type="entry name" value="HYPOTHETICAL CYTOSOLIC PROTEIN"/>
    <property type="match status" value="1"/>
</dbReference>